<comment type="caution">
    <text evidence="3">The sequence shown here is derived from an EMBL/GenBank/DDBJ whole genome shotgun (WGS) entry which is preliminary data.</text>
</comment>
<evidence type="ECO:0000313" key="3">
    <source>
        <dbReference type="EMBL" id="GAA4245640.1"/>
    </source>
</evidence>
<evidence type="ECO:0008006" key="5">
    <source>
        <dbReference type="Google" id="ProtNLM"/>
    </source>
</evidence>
<evidence type="ECO:0000256" key="1">
    <source>
        <dbReference type="SAM" id="MobiDB-lite"/>
    </source>
</evidence>
<protein>
    <recommendedName>
        <fullName evidence="5">Lipoprotein</fullName>
    </recommendedName>
</protein>
<dbReference type="EMBL" id="BAABAT010000003">
    <property type="protein sequence ID" value="GAA4245640.1"/>
    <property type="molecule type" value="Genomic_DNA"/>
</dbReference>
<feature type="signal peptide" evidence="2">
    <location>
        <begin position="1"/>
        <end position="21"/>
    </location>
</feature>
<accession>A0ABP8D1E5</accession>
<sequence>MKSRILVAALLTLALGACSDAQDDAGGASSAATSGPAAVSSDTASSAATGNPSAGPQTDPSSKANTGGNTTAMDTLVTFTRTGGLAGNNDKLVVRPDGSYTITTRQGSRDGKLTTDELNALKAALASTDFNKMPTVNDNGAVADAYTYTVTYSGRQITAKDGAIPPALQPVISALGAFLSK</sequence>
<gene>
    <name evidence="3" type="ORF">GCM10022255_013770</name>
</gene>
<dbReference type="RefSeq" id="WP_345122455.1">
    <property type="nucleotide sequence ID" value="NZ_BAABAT010000003.1"/>
</dbReference>
<reference evidence="4" key="1">
    <citation type="journal article" date="2019" name="Int. J. Syst. Evol. Microbiol.">
        <title>The Global Catalogue of Microorganisms (GCM) 10K type strain sequencing project: providing services to taxonomists for standard genome sequencing and annotation.</title>
        <authorList>
            <consortium name="The Broad Institute Genomics Platform"/>
            <consortium name="The Broad Institute Genome Sequencing Center for Infectious Disease"/>
            <person name="Wu L."/>
            <person name="Ma J."/>
        </authorList>
    </citation>
    <scope>NUCLEOTIDE SEQUENCE [LARGE SCALE GENOMIC DNA]</scope>
    <source>
        <strain evidence="4">JCM 17441</strain>
    </source>
</reference>
<feature type="compositionally biased region" description="Polar residues" evidence="1">
    <location>
        <begin position="50"/>
        <end position="70"/>
    </location>
</feature>
<evidence type="ECO:0000256" key="2">
    <source>
        <dbReference type="SAM" id="SignalP"/>
    </source>
</evidence>
<feature type="region of interest" description="Disordered" evidence="1">
    <location>
        <begin position="23"/>
        <end position="70"/>
    </location>
</feature>
<keyword evidence="4" id="KW-1185">Reference proteome</keyword>
<feature type="compositionally biased region" description="Low complexity" evidence="1">
    <location>
        <begin position="23"/>
        <end position="49"/>
    </location>
</feature>
<dbReference type="PROSITE" id="PS51257">
    <property type="entry name" value="PROKAR_LIPOPROTEIN"/>
    <property type="match status" value="1"/>
</dbReference>
<organism evidence="3 4">
    <name type="scientific">Dactylosporangium darangshiense</name>
    <dbReference type="NCBI Taxonomy" id="579108"/>
    <lineage>
        <taxon>Bacteria</taxon>
        <taxon>Bacillati</taxon>
        <taxon>Actinomycetota</taxon>
        <taxon>Actinomycetes</taxon>
        <taxon>Micromonosporales</taxon>
        <taxon>Micromonosporaceae</taxon>
        <taxon>Dactylosporangium</taxon>
    </lineage>
</organism>
<feature type="chain" id="PRO_5045197107" description="Lipoprotein" evidence="2">
    <location>
        <begin position="22"/>
        <end position="181"/>
    </location>
</feature>
<dbReference type="Proteomes" id="UP001500620">
    <property type="component" value="Unassembled WGS sequence"/>
</dbReference>
<evidence type="ECO:0000313" key="4">
    <source>
        <dbReference type="Proteomes" id="UP001500620"/>
    </source>
</evidence>
<proteinExistence type="predicted"/>
<keyword evidence="2" id="KW-0732">Signal</keyword>
<name>A0ABP8D1E5_9ACTN</name>